<dbReference type="Gene3D" id="1.25.40.10">
    <property type="entry name" value="Tetratricopeptide repeat domain"/>
    <property type="match status" value="1"/>
</dbReference>
<dbReference type="Pfam" id="PF08238">
    <property type="entry name" value="Sel1"/>
    <property type="match status" value="2"/>
</dbReference>
<comment type="caution">
    <text evidence="2">The sequence shown here is derived from an EMBL/GenBank/DDBJ whole genome shotgun (WGS) entry which is preliminary data.</text>
</comment>
<organism evidence="2 3">
    <name type="scientific">Dyella kyungheensis</name>
    <dbReference type="NCBI Taxonomy" id="1242174"/>
    <lineage>
        <taxon>Bacteria</taxon>
        <taxon>Pseudomonadati</taxon>
        <taxon>Pseudomonadota</taxon>
        <taxon>Gammaproteobacteria</taxon>
        <taxon>Lysobacterales</taxon>
        <taxon>Rhodanobacteraceae</taxon>
        <taxon>Dyella</taxon>
    </lineage>
</organism>
<dbReference type="EMBL" id="JADIKC010000003">
    <property type="protein sequence ID" value="MBM7121325.1"/>
    <property type="molecule type" value="Genomic_DNA"/>
</dbReference>
<dbReference type="InterPro" id="IPR006597">
    <property type="entry name" value="Sel1-like"/>
</dbReference>
<evidence type="ECO:0000313" key="2">
    <source>
        <dbReference type="EMBL" id="MBM7121325.1"/>
    </source>
</evidence>
<dbReference type="Proteomes" id="UP001430065">
    <property type="component" value="Unassembled WGS sequence"/>
</dbReference>
<dbReference type="RefSeq" id="WP_204635723.1">
    <property type="nucleotide sequence ID" value="NZ_JADIKC010000003.1"/>
</dbReference>
<name>A0ABS2JR88_9GAMM</name>
<gene>
    <name evidence="2" type="ORF">ISP20_09185</name>
</gene>
<dbReference type="SMART" id="SM00671">
    <property type="entry name" value="SEL1"/>
    <property type="match status" value="1"/>
</dbReference>
<reference evidence="2 3" key="1">
    <citation type="submission" date="2020-10" db="EMBL/GenBank/DDBJ databases">
        <title>Phylogeny of dyella-like bacteria.</title>
        <authorList>
            <person name="Fu J."/>
        </authorList>
    </citation>
    <scope>NUCLEOTIDE SEQUENCE [LARGE SCALE GENOMIC DNA]</scope>
    <source>
        <strain evidence="2 3">THG-B117</strain>
    </source>
</reference>
<feature type="chain" id="PRO_5045283903" evidence="1">
    <location>
        <begin position="24"/>
        <end position="257"/>
    </location>
</feature>
<evidence type="ECO:0000313" key="3">
    <source>
        <dbReference type="Proteomes" id="UP001430065"/>
    </source>
</evidence>
<protein>
    <submittedName>
        <fullName evidence="2">Sel1 repeat family protein</fullName>
    </submittedName>
</protein>
<keyword evidence="1" id="KW-0732">Signal</keyword>
<dbReference type="SUPFAM" id="SSF81901">
    <property type="entry name" value="HCP-like"/>
    <property type="match status" value="1"/>
</dbReference>
<dbReference type="InterPro" id="IPR011990">
    <property type="entry name" value="TPR-like_helical_dom_sf"/>
</dbReference>
<sequence>MKRQWTGIMAVVVVPLPVGAAHAATMEDKASQEVLAAMERTSTWGHPDQYGEFVGMQAYAGKDYARAMKYFEMGARYADKLSQLSIGLMYLQGEGVARDPVTAYAWLALAAERKFPRYLATRDDVWKQLDDSQRQRASVLLDRLLGEYGDAVAKPRMERALREARTGMTGSLVGYGAPEVSSLTMAQFAAANASLGRLGGALPTCGARSIDGAPITGCGNIYVAWRWDPRQYFRIRDAVWYGTVTVGALEQDRDATH</sequence>
<feature type="signal peptide" evidence="1">
    <location>
        <begin position="1"/>
        <end position="23"/>
    </location>
</feature>
<evidence type="ECO:0000256" key="1">
    <source>
        <dbReference type="SAM" id="SignalP"/>
    </source>
</evidence>
<accession>A0ABS2JR88</accession>
<keyword evidence="3" id="KW-1185">Reference proteome</keyword>
<proteinExistence type="predicted"/>